<dbReference type="PANTHER" id="PTHR12066">
    <property type="entry name" value="TELOMERASE REVERSE TRANSCRIPTASE"/>
    <property type="match status" value="1"/>
</dbReference>
<dbReference type="GO" id="GO:0046872">
    <property type="term" value="F:metal ion binding"/>
    <property type="evidence" value="ECO:0007669"/>
    <property type="project" value="UniProtKB-KW"/>
</dbReference>
<evidence type="ECO:0000256" key="12">
    <source>
        <dbReference type="ARBA" id="ARBA00032044"/>
    </source>
</evidence>
<keyword evidence="4 14" id="KW-0158">Chromosome</keyword>
<evidence type="ECO:0000256" key="9">
    <source>
        <dbReference type="ARBA" id="ARBA00022895"/>
    </source>
</evidence>
<evidence type="ECO:0000256" key="3">
    <source>
        <dbReference type="ARBA" id="ARBA00016182"/>
    </source>
</evidence>
<dbReference type="Proteomes" id="UP000790347">
    <property type="component" value="Unassembled WGS sequence"/>
</dbReference>
<dbReference type="SUPFAM" id="SSF56672">
    <property type="entry name" value="DNA/RNA polymerases"/>
    <property type="match status" value="1"/>
</dbReference>
<keyword evidence="7 14" id="KW-0479">Metal-binding</keyword>
<sequence length="960" mass="114384">MDFQKILDKHYSCHHSLMQILTTYIFSSQIRGILLRYSPESVSYLESTFLATNQDLSLLISNTAKPNHDNQMLISYIKKFNDSTKHLSVDEKPYLNLFNNLIGVKIASRFAKNCSFFHYNKTLNYLFLVKGKHFNFYSGNSASKSKGDDWNEIRPLYRSILDSVFDYQQLNNDPYWKEYEFDKQQEKHYKLYAKLSPINRADMFYSRQSSGRILRRSRNEFPFVDFNDDQTEELLRKAYQDIFGDKAKFMTIEQQPQQQQQQQQYQIDEYLLKIYRNFKNTNIESLLRHCCPLLPSESWTDDIIEMRTSSKQLFGFIYAIYYRIIPMEVMGSRKNFRNFNKTLKQLFTACSITKFRPWDIIYGIDVAMMKPLFKDIYKSINIFTQKNEIEMQFLCWIFRVLKQIIRCKFHITESRSLKYSLLFYRYDLWAKFSNQTIRRNIEEKHWQLIDYKPIEETKMQCSDLDQYLRYSSLRFIPKRKTLRPITRLRYARIAANLKFQKASINFFSIIEFGNYYVVRGDFRNCYPSINLSKLMTIIMLAIENMTRQWKCKRVKIGNYSLPATLHMQSVKLIRKKRNYFLEKMKIILYDPKSDDDDYRNEKFIVQQLGYVNLNNWIINVDRSENSSSGSGNNNAFGTEKIICLLKAYLYKTIIRLGRKSNLRYEKYGIRQGGPLSNALCRIYLNYIWTDAFRKQSFTIDKNDLFQTFADDFIFMTTSMEKAKNFLEILKLISKNFHLHINDEKLFINFDDNELKENYKVQFLGRKLTFSPELGFGIDFNSFAGQSILNTFNANPMAPLLVEMKLLIGNMHLHCYPELFDCQLNPVNAVIDNIFQRILLQAMKLASLVSKKSTTIHLASNILKFIYHLARRLFQWIKNCKIQFHLTEIQIHWISAEAVRLLWQTKMKHRTKVEHSFIKKYCRILHQQSCCDSGQKINLTGDVGYQFPKEMFFPFDQIKLR</sequence>
<reference evidence="16" key="1">
    <citation type="submission" date="2013-05" db="EMBL/GenBank/DDBJ databases">
        <authorList>
            <person name="Yim A.K.Y."/>
            <person name="Chan T.F."/>
            <person name="Ji K.M."/>
            <person name="Liu X.Y."/>
            <person name="Zhou J.W."/>
            <person name="Li R.Q."/>
            <person name="Yang K.Y."/>
            <person name="Li J."/>
            <person name="Li M."/>
            <person name="Law P.T.W."/>
            <person name="Wu Y.L."/>
            <person name="Cai Z.L."/>
            <person name="Qin H."/>
            <person name="Bao Y."/>
            <person name="Leung R.K.K."/>
            <person name="Ng P.K.S."/>
            <person name="Zou J."/>
            <person name="Zhong X.J."/>
            <person name="Ran P.X."/>
            <person name="Zhong N.S."/>
            <person name="Liu Z.G."/>
            <person name="Tsui S.K.W."/>
        </authorList>
    </citation>
    <scope>NUCLEOTIDE SEQUENCE</scope>
    <source>
        <strain evidence="16">Derf</strain>
        <tissue evidence="16">Whole organism</tissue>
    </source>
</reference>
<dbReference type="SMART" id="SM00975">
    <property type="entry name" value="Telomerase_RBD"/>
    <property type="match status" value="1"/>
</dbReference>
<dbReference type="InterPro" id="IPR021891">
    <property type="entry name" value="Telomerase_RBD"/>
</dbReference>
<evidence type="ECO:0000256" key="5">
    <source>
        <dbReference type="ARBA" id="ARBA00022679"/>
    </source>
</evidence>
<dbReference type="PANTHER" id="PTHR12066:SF0">
    <property type="entry name" value="TELOMERASE REVERSE TRANSCRIPTASE"/>
    <property type="match status" value="1"/>
</dbReference>
<evidence type="ECO:0000256" key="1">
    <source>
        <dbReference type="ARBA" id="ARBA00008001"/>
    </source>
</evidence>
<evidence type="ECO:0000313" key="16">
    <source>
        <dbReference type="EMBL" id="KAH9526887.1"/>
    </source>
</evidence>
<comment type="caution">
    <text evidence="16">The sequence shown here is derived from an EMBL/GenBank/DDBJ whole genome shotgun (WGS) entry which is preliminary data.</text>
</comment>
<comment type="function">
    <text evidence="14">Telomerase is a ribonucleoprotein enzyme essential for the replication of chromosome termini in most eukaryotes. It elongates telomeres. It is a reverse transcriptase that adds simple sequence repeats to chromosome ends by copying a template sequence within the RNA component of the enzyme.</text>
</comment>
<evidence type="ECO:0000256" key="6">
    <source>
        <dbReference type="ARBA" id="ARBA00022695"/>
    </source>
</evidence>
<dbReference type="GO" id="GO:0003720">
    <property type="term" value="F:telomerase activity"/>
    <property type="evidence" value="ECO:0007669"/>
    <property type="project" value="InterPro"/>
</dbReference>
<dbReference type="Pfam" id="PF12009">
    <property type="entry name" value="Telomerase_RBD"/>
    <property type="match status" value="1"/>
</dbReference>
<evidence type="ECO:0000256" key="13">
    <source>
        <dbReference type="ARBA" id="ARBA00048173"/>
    </source>
</evidence>
<comment type="catalytic activity">
    <reaction evidence="13 14">
        <text>DNA(n) + a 2'-deoxyribonucleoside 5'-triphosphate = DNA(n+1) + diphosphate</text>
        <dbReference type="Rhea" id="RHEA:22508"/>
        <dbReference type="Rhea" id="RHEA-COMP:17339"/>
        <dbReference type="Rhea" id="RHEA-COMP:17340"/>
        <dbReference type="ChEBI" id="CHEBI:33019"/>
        <dbReference type="ChEBI" id="CHEBI:61560"/>
        <dbReference type="ChEBI" id="CHEBI:173112"/>
        <dbReference type="EC" id="2.7.7.49"/>
    </reaction>
</comment>
<dbReference type="AlphaFoldDB" id="A0A922LAN8"/>
<dbReference type="GO" id="GO:0000333">
    <property type="term" value="C:telomerase catalytic core complex"/>
    <property type="evidence" value="ECO:0007669"/>
    <property type="project" value="TreeGrafter"/>
</dbReference>
<evidence type="ECO:0000256" key="14">
    <source>
        <dbReference type="RuleBase" id="RU365061"/>
    </source>
</evidence>
<comment type="similarity">
    <text evidence="1 14">Belongs to the reverse transcriptase family. Telomerase subfamily.</text>
</comment>
<gene>
    <name evidence="16" type="ORF">DERF_000945</name>
</gene>
<evidence type="ECO:0000256" key="7">
    <source>
        <dbReference type="ARBA" id="ARBA00022723"/>
    </source>
</evidence>
<dbReference type="EMBL" id="ASGP02000001">
    <property type="protein sequence ID" value="KAH9526887.1"/>
    <property type="molecule type" value="Genomic_DNA"/>
</dbReference>
<keyword evidence="17" id="KW-1185">Reference proteome</keyword>
<dbReference type="InterPro" id="IPR003545">
    <property type="entry name" value="Telomerase_RT"/>
</dbReference>
<proteinExistence type="inferred from homology"/>
<dbReference type="PROSITE" id="PS50878">
    <property type="entry name" value="RT_POL"/>
    <property type="match status" value="1"/>
</dbReference>
<organism evidence="16 17">
    <name type="scientific">Dermatophagoides farinae</name>
    <name type="common">American house dust mite</name>
    <dbReference type="NCBI Taxonomy" id="6954"/>
    <lineage>
        <taxon>Eukaryota</taxon>
        <taxon>Metazoa</taxon>
        <taxon>Ecdysozoa</taxon>
        <taxon>Arthropoda</taxon>
        <taxon>Chelicerata</taxon>
        <taxon>Arachnida</taxon>
        <taxon>Acari</taxon>
        <taxon>Acariformes</taxon>
        <taxon>Sarcoptiformes</taxon>
        <taxon>Astigmata</taxon>
        <taxon>Psoroptidia</taxon>
        <taxon>Analgoidea</taxon>
        <taxon>Pyroglyphidae</taxon>
        <taxon>Dermatophagoidinae</taxon>
        <taxon>Dermatophagoides</taxon>
    </lineage>
</organism>
<protein>
    <recommendedName>
        <fullName evidence="3 14">Telomerase reverse transcriptase</fullName>
        <ecNumber evidence="2 14">2.7.7.49</ecNumber>
    </recommendedName>
    <alternativeName>
        <fullName evidence="12 14">Telomerase catalytic subunit</fullName>
    </alternativeName>
</protein>
<evidence type="ECO:0000256" key="8">
    <source>
        <dbReference type="ARBA" id="ARBA00022842"/>
    </source>
</evidence>
<comment type="subcellular location">
    <subcellularLocation>
        <location evidence="14">Nucleus</location>
    </subcellularLocation>
    <subcellularLocation>
        <location evidence="14">Chromosome</location>
        <location evidence="14">Telomere</location>
    </subcellularLocation>
</comment>
<dbReference type="InterPro" id="IPR043502">
    <property type="entry name" value="DNA/RNA_pol_sf"/>
</dbReference>
<evidence type="ECO:0000313" key="17">
    <source>
        <dbReference type="Proteomes" id="UP000790347"/>
    </source>
</evidence>
<evidence type="ECO:0000259" key="15">
    <source>
        <dbReference type="PROSITE" id="PS50878"/>
    </source>
</evidence>
<dbReference type="GO" id="GO:0007004">
    <property type="term" value="P:telomere maintenance via telomerase"/>
    <property type="evidence" value="ECO:0007669"/>
    <property type="project" value="TreeGrafter"/>
</dbReference>
<dbReference type="GO" id="GO:0042162">
    <property type="term" value="F:telomeric DNA binding"/>
    <property type="evidence" value="ECO:0007669"/>
    <property type="project" value="TreeGrafter"/>
</dbReference>
<dbReference type="InterPro" id="IPR000477">
    <property type="entry name" value="RT_dom"/>
</dbReference>
<keyword evidence="10 14" id="KW-0695">RNA-directed DNA polymerase</keyword>
<keyword evidence="8 14" id="KW-0460">Magnesium</keyword>
<keyword evidence="11 14" id="KW-0539">Nucleus</keyword>
<evidence type="ECO:0000256" key="2">
    <source>
        <dbReference type="ARBA" id="ARBA00012493"/>
    </source>
</evidence>
<dbReference type="Pfam" id="PF00078">
    <property type="entry name" value="RVT_1"/>
    <property type="match status" value="1"/>
</dbReference>
<dbReference type="GO" id="GO:0070034">
    <property type="term" value="F:telomerase RNA binding"/>
    <property type="evidence" value="ECO:0007669"/>
    <property type="project" value="TreeGrafter"/>
</dbReference>
<keyword evidence="6 14" id="KW-0548">Nucleotidyltransferase</keyword>
<accession>A0A922LAN8</accession>
<name>A0A922LAN8_DERFA</name>
<feature type="domain" description="Reverse transcriptase" evidence="15">
    <location>
        <begin position="457"/>
        <end position="767"/>
    </location>
</feature>
<dbReference type="EC" id="2.7.7.49" evidence="2 14"/>
<keyword evidence="5 14" id="KW-0808">Transferase</keyword>
<dbReference type="GO" id="GO:0000781">
    <property type="term" value="C:chromosome, telomeric region"/>
    <property type="evidence" value="ECO:0007669"/>
    <property type="project" value="UniProtKB-SubCell"/>
</dbReference>
<reference evidence="16" key="2">
    <citation type="journal article" date="2022" name="Res Sq">
        <title>Comparative Genomics Reveals Insights into the Divergent Evolution of Astigmatic Mites and Household Pest Adaptations.</title>
        <authorList>
            <person name="Xiong Q."/>
            <person name="Wan A.T.-Y."/>
            <person name="Liu X.-Y."/>
            <person name="Fung C.S.-H."/>
            <person name="Xiao X."/>
            <person name="Malainual N."/>
            <person name="Hou J."/>
            <person name="Wang L."/>
            <person name="Wang M."/>
            <person name="Yang K."/>
            <person name="Cui Y."/>
            <person name="Leung E."/>
            <person name="Nong W."/>
            <person name="Shin S.-K."/>
            <person name="Au S."/>
            <person name="Jeong K.Y."/>
            <person name="Chew F.T."/>
            <person name="Hui J."/>
            <person name="Leung T.F."/>
            <person name="Tungtrongchitr A."/>
            <person name="Zhong N."/>
            <person name="Liu Z."/>
            <person name="Tsui S."/>
        </authorList>
    </citation>
    <scope>NUCLEOTIDE SEQUENCE</scope>
    <source>
        <strain evidence="16">Derf</strain>
        <tissue evidence="16">Whole organism</tissue>
    </source>
</reference>
<dbReference type="Gene3D" id="1.10.132.70">
    <property type="match status" value="1"/>
</dbReference>
<evidence type="ECO:0000256" key="4">
    <source>
        <dbReference type="ARBA" id="ARBA00022454"/>
    </source>
</evidence>
<evidence type="ECO:0000256" key="11">
    <source>
        <dbReference type="ARBA" id="ARBA00023242"/>
    </source>
</evidence>
<keyword evidence="9 14" id="KW-0779">Telomere</keyword>
<evidence type="ECO:0000256" key="10">
    <source>
        <dbReference type="ARBA" id="ARBA00022918"/>
    </source>
</evidence>